<sequence>MQGRAGGSQGKWGRYINANVTDAAFTVNQRGSGDLLDLQAAGSSVFTVSVAGALTMSGGLSLTAAGVALDVQNTTDASSNQVAIFKGGNRGTPADNDEGYLSFFLDDSTGTQAEFARMTWIATDVTSTTKDSKISFAVSSNRNAGALTTAFEITSTDAAVVSTTVTAPMVYAEATAPAGTLCYVVRDNTGDLTLNALTGKTVNVAVAGVDTIRVGATTVVFGTGEAAVGAKAGLTLRAPDHPGGTDTNEAGADITIAAGLGTGTGDAGTIIFQLPEVVGAGTTVQTRATVLTMDMVASTTDMSFLFTPNTTISSSGTLTIGAATLSGAIAGGDQAFTGVGDMTFTNGSILAAVDGAGTTLLLKAGGLSGTTFITLTSQSAGTDTMILGKTFFFDAGGESIESDGTYLTITSATTRFSGRIATGGIAPIGYIRHYIAGAFTSDGSSTNTFGIAVAGVLTGFSGDTDTLAGTILANSIATQSVAEVIGIITQLKVDEPQITLNGGATATVAATLYITSAPTEGVANYAIAAPSGDMLLGGTLYFFDKGGESISSDGATLTIAGNVAFPGAIYMNDTTSILTKASAGDYFAIKAINQISWGYDEVARAQGATDPYFSIGGSQQFKFYNSGITNFAHNVMFSVSVDSAAVADQVSIGGYEISAGHRALAISSEEAVVVEVDETKFSHKIPVRINGATYNLMLCAT</sequence>
<organism evidence="1">
    <name type="scientific">viral metagenome</name>
    <dbReference type="NCBI Taxonomy" id="1070528"/>
    <lineage>
        <taxon>unclassified sequences</taxon>
        <taxon>metagenomes</taxon>
        <taxon>organismal metagenomes</taxon>
    </lineage>
</organism>
<dbReference type="EMBL" id="MT142386">
    <property type="protein sequence ID" value="QJA79564.1"/>
    <property type="molecule type" value="Genomic_DNA"/>
</dbReference>
<gene>
    <name evidence="1" type="ORF">MM415A00866_0007</name>
</gene>
<protein>
    <submittedName>
        <fullName evidence="1">Uncharacterized protein</fullName>
    </submittedName>
</protein>
<proteinExistence type="predicted"/>
<dbReference type="AlphaFoldDB" id="A0A6M3KD41"/>
<evidence type="ECO:0000313" key="1">
    <source>
        <dbReference type="EMBL" id="QJA79564.1"/>
    </source>
</evidence>
<accession>A0A6M3KD41</accession>
<name>A0A6M3KD41_9ZZZZ</name>
<reference evidence="1" key="1">
    <citation type="submission" date="2020-03" db="EMBL/GenBank/DDBJ databases">
        <title>The deep terrestrial virosphere.</title>
        <authorList>
            <person name="Holmfeldt K."/>
            <person name="Nilsson E."/>
            <person name="Simone D."/>
            <person name="Lopez-Fernandez M."/>
            <person name="Wu X."/>
            <person name="de Brujin I."/>
            <person name="Lundin D."/>
            <person name="Andersson A."/>
            <person name="Bertilsson S."/>
            <person name="Dopson M."/>
        </authorList>
    </citation>
    <scope>NUCLEOTIDE SEQUENCE</scope>
    <source>
        <strain evidence="1">MM415A00866</strain>
    </source>
</reference>